<organism evidence="2 3">
    <name type="scientific">Hexamita inflata</name>
    <dbReference type="NCBI Taxonomy" id="28002"/>
    <lineage>
        <taxon>Eukaryota</taxon>
        <taxon>Metamonada</taxon>
        <taxon>Diplomonadida</taxon>
        <taxon>Hexamitidae</taxon>
        <taxon>Hexamitinae</taxon>
        <taxon>Hexamita</taxon>
    </lineage>
</organism>
<feature type="domain" description="Inositol polyphosphate-related phosphatase" evidence="1">
    <location>
        <begin position="20"/>
        <end position="382"/>
    </location>
</feature>
<dbReference type="Proteomes" id="UP001642409">
    <property type="component" value="Unassembled WGS sequence"/>
</dbReference>
<name>A0ABP1H3W2_9EUKA</name>
<dbReference type="InterPro" id="IPR046985">
    <property type="entry name" value="IP5"/>
</dbReference>
<evidence type="ECO:0000313" key="2">
    <source>
        <dbReference type="EMBL" id="CAL5985471.1"/>
    </source>
</evidence>
<reference evidence="2 3" key="1">
    <citation type="submission" date="2024-07" db="EMBL/GenBank/DDBJ databases">
        <authorList>
            <person name="Akdeniz Z."/>
        </authorList>
    </citation>
    <scope>NUCLEOTIDE SEQUENCE [LARGE SCALE GENOMIC DNA]</scope>
</reference>
<evidence type="ECO:0000259" key="1">
    <source>
        <dbReference type="SMART" id="SM00128"/>
    </source>
</evidence>
<dbReference type="PANTHER" id="PTHR11200:SF275">
    <property type="entry name" value="LD06095P"/>
    <property type="match status" value="1"/>
</dbReference>
<dbReference type="InterPro" id="IPR000300">
    <property type="entry name" value="IPPc"/>
</dbReference>
<comment type="caution">
    <text evidence="2">The sequence shown here is derived from an EMBL/GenBank/DDBJ whole genome shotgun (WGS) entry which is preliminary data.</text>
</comment>
<dbReference type="Gene3D" id="3.60.10.10">
    <property type="entry name" value="Endonuclease/exonuclease/phosphatase"/>
    <property type="match status" value="1"/>
</dbReference>
<dbReference type="Pfam" id="PF22669">
    <property type="entry name" value="Exo_endo_phos2"/>
    <property type="match status" value="1"/>
</dbReference>
<dbReference type="EMBL" id="CAXDID020000019">
    <property type="protein sequence ID" value="CAL5985471.1"/>
    <property type="molecule type" value="Genomic_DNA"/>
</dbReference>
<dbReference type="SMART" id="SM00128">
    <property type="entry name" value="IPPc"/>
    <property type="match status" value="1"/>
</dbReference>
<accession>A0ABP1H3W2</accession>
<proteinExistence type="predicted"/>
<evidence type="ECO:0000313" key="3">
    <source>
        <dbReference type="Proteomes" id="UP001642409"/>
    </source>
</evidence>
<keyword evidence="3" id="KW-1185">Reference proteome</keyword>
<protein>
    <submittedName>
        <fullName evidence="2">4</fullName>
    </submittedName>
</protein>
<sequence length="714" mass="82156">MNQFIHEELLRSQEQYTIQDNIIVSISTFNVCQQPPPPGFIELIVPMTGNDPLPQIVVISLAEVDKTINGNDESLFDEWTQYLTQGMPQLKLQSAQKAAGTSLFIFSSVELQYQATVSKRLTYGCKGVLGFSCTIGSSSLLFIASHLMHGKEKCQIRNQQFFEITLNYLDFQPIDRHPVTLMPVPFHRHVYKHDSVFWLGDLNYRPDAKFKSAVPLTPKQFDYQKLMEFEQLHKVIVNKKAFVNFDEQRITFAPTYKYSVPLDQYDSERVPAWCDRILFYENTDKFDVKPQETEQIALSALDSTESLKCEDETGDNDEVFDLGDKDEQHPNYTGDVHSMFQHDPTRQQRNIKGMVYVSLDQINVSDHKPVLGLFQLTFKKIVREKRDVLLKSLCAQYQEKLDKFTPVIYADQQLDFGHVYLNQLLSKTITLTVSNCTNPKLEFYAPEAIKKYVTFEPLQSQNSIQLKVQLKLSVEFVQSRQAVAFQDEFNTFSVCVRAINDSFGVSVQSDKQIQLKFNLNKTPLGLKLEELQLYSLEQLKVIEIEDSNDKGGSKKIILCEFSGNGNVQTQAIPKIIQQLMFNVMNNLNAQITNERDFILLKMIICGLQMPLLSNQNKTLLSLAKQPSDLANIFQVFKMQNKLEHRVISKLTELGNEIYARSITYHLKPEAEMQFKEHICKQFASMLFGDNVNGEKTIKMLFEAPFNIKKDLFWV</sequence>
<dbReference type="InterPro" id="IPR036691">
    <property type="entry name" value="Endo/exonu/phosph_ase_sf"/>
</dbReference>
<dbReference type="SUPFAM" id="SSF56219">
    <property type="entry name" value="DNase I-like"/>
    <property type="match status" value="1"/>
</dbReference>
<dbReference type="PANTHER" id="PTHR11200">
    <property type="entry name" value="INOSITOL 5-PHOSPHATASE"/>
    <property type="match status" value="1"/>
</dbReference>
<gene>
    <name evidence="2" type="ORF">HINF_LOCUS8932</name>
</gene>